<dbReference type="AlphaFoldDB" id="A0A1I8MUT6"/>
<dbReference type="EnsemblMetazoa" id="MDOA008651-RA">
    <property type="protein sequence ID" value="MDOA008651-PA"/>
    <property type="gene ID" value="MDOA008651"/>
</dbReference>
<dbReference type="VEuPathDB" id="VectorBase:MDOMA2_014356"/>
<protein>
    <submittedName>
        <fullName evidence="3">HTH CENPB-type domain-containing protein</fullName>
    </submittedName>
</protein>
<evidence type="ECO:0000256" key="1">
    <source>
        <dbReference type="ARBA" id="ARBA00023125"/>
    </source>
</evidence>
<feature type="compositionally biased region" description="Acidic residues" evidence="2">
    <location>
        <begin position="289"/>
        <end position="308"/>
    </location>
</feature>
<accession>A0A1I8MUT6</accession>
<evidence type="ECO:0000256" key="2">
    <source>
        <dbReference type="SAM" id="MobiDB-lite"/>
    </source>
</evidence>
<proteinExistence type="predicted"/>
<feature type="region of interest" description="Disordered" evidence="2">
    <location>
        <begin position="287"/>
        <end position="315"/>
    </location>
</feature>
<dbReference type="InterPro" id="IPR006600">
    <property type="entry name" value="HTH_CenpB_DNA-bd_dom"/>
</dbReference>
<feature type="region of interest" description="Disordered" evidence="2">
    <location>
        <begin position="369"/>
        <end position="395"/>
    </location>
</feature>
<organism evidence="3">
    <name type="scientific">Musca domestica</name>
    <name type="common">House fly</name>
    <dbReference type="NCBI Taxonomy" id="7370"/>
    <lineage>
        <taxon>Eukaryota</taxon>
        <taxon>Metazoa</taxon>
        <taxon>Ecdysozoa</taxon>
        <taxon>Arthropoda</taxon>
        <taxon>Hexapoda</taxon>
        <taxon>Insecta</taxon>
        <taxon>Pterygota</taxon>
        <taxon>Neoptera</taxon>
        <taxon>Endopterygota</taxon>
        <taxon>Diptera</taxon>
        <taxon>Brachycera</taxon>
        <taxon>Muscomorpha</taxon>
        <taxon>Muscoidea</taxon>
        <taxon>Muscidae</taxon>
        <taxon>Musca</taxon>
    </lineage>
</organism>
<name>A0A1I8MUT6_MUSDO</name>
<dbReference type="GO" id="GO:0003677">
    <property type="term" value="F:DNA binding"/>
    <property type="evidence" value="ECO:0007669"/>
    <property type="project" value="UniProtKB-KW"/>
</dbReference>
<dbReference type="eggNOG" id="ENOG502TI9U">
    <property type="taxonomic scope" value="Eukaryota"/>
</dbReference>
<keyword evidence="1" id="KW-0238">DNA-binding</keyword>
<dbReference type="VEuPathDB" id="VectorBase:MDOA008651"/>
<reference evidence="3" key="1">
    <citation type="submission" date="2020-05" db="UniProtKB">
        <authorList>
            <consortium name="EnsemblMetazoa"/>
        </authorList>
    </citation>
    <scope>IDENTIFICATION</scope>
    <source>
        <strain evidence="3">Aabys</strain>
    </source>
</reference>
<evidence type="ECO:0000313" key="3">
    <source>
        <dbReference type="EnsemblMetazoa" id="MDOA008651-PA"/>
    </source>
</evidence>
<dbReference type="SMART" id="SM00674">
    <property type="entry name" value="CENPB"/>
    <property type="match status" value="1"/>
</dbReference>
<sequence>MVDFLPGMQIRMPISQLAETQKGILVEFGISNVTAISCLCTLPFVCIPAFVSKIESKKKFGLKHRRGKKLCQYVIQRQMLKDKPRKILNLEERVQAIRMYDELPVYQRVASAFKCSWEQIKNVVANRKQILKYYASCQIIDVMKDDSKVVRHKKINFLGNCMYEYIKRAHFHKLQQITDDVIRDRAMEFKEIINIEKFFPNRAWIRDFKSVFNIDLDHMSQIIVSRKPQKSLNCKDIITYCAKEVDHALSSQPGSTKNQMLPDGGSSHLMDLGGEGEQQLRHPIFDSASNDEERPDYDEDMINEDEEGPTINFGDYQEDQDEEIATADSPEKDIKPDISILESMLKGQIPSTKQTIETDKIKEELLEEELTTDGGIQSTSSSTEADGIDSRKHSTRTTIESYEEALAFMEPLEDFAIFEEDFKAINLLTQLAEVFEKRKKCKMQMAKT</sequence>